<dbReference type="EMBL" id="BNBE01000001">
    <property type="protein sequence ID" value="GHF81429.1"/>
    <property type="molecule type" value="Genomic_DNA"/>
</dbReference>
<dbReference type="InterPro" id="IPR006076">
    <property type="entry name" value="FAD-dep_OxRdtase"/>
</dbReference>
<dbReference type="PANTHER" id="PTHR10961">
    <property type="entry name" value="PEROXISOMAL SARCOSINE OXIDASE"/>
    <property type="match status" value="1"/>
</dbReference>
<evidence type="ECO:0000256" key="2">
    <source>
        <dbReference type="ARBA" id="ARBA00022630"/>
    </source>
</evidence>
<dbReference type="SUPFAM" id="SSF51905">
    <property type="entry name" value="FAD/NAD(P)-binding domain"/>
    <property type="match status" value="1"/>
</dbReference>
<keyword evidence="3" id="KW-0274">FAD</keyword>
<dbReference type="Proteomes" id="UP000632849">
    <property type="component" value="Unassembled WGS sequence"/>
</dbReference>
<accession>A0A919EI64</accession>
<reference evidence="7" key="2">
    <citation type="submission" date="2020-09" db="EMBL/GenBank/DDBJ databases">
        <authorList>
            <person name="Sun Q."/>
            <person name="Ohkuma M."/>
        </authorList>
    </citation>
    <scope>NUCLEOTIDE SEQUENCE</scope>
    <source>
        <strain evidence="7">JCM 4122</strain>
    </source>
</reference>
<keyword evidence="8" id="KW-1185">Reference proteome</keyword>
<evidence type="ECO:0000256" key="1">
    <source>
        <dbReference type="ARBA" id="ARBA00001974"/>
    </source>
</evidence>
<evidence type="ECO:0000256" key="5">
    <source>
        <dbReference type="SAM" id="MobiDB-lite"/>
    </source>
</evidence>
<dbReference type="InterPro" id="IPR045170">
    <property type="entry name" value="MTOX"/>
</dbReference>
<dbReference type="GeneID" id="95663631"/>
<dbReference type="GO" id="GO:0008115">
    <property type="term" value="F:sarcosine oxidase activity"/>
    <property type="evidence" value="ECO:0007669"/>
    <property type="project" value="TreeGrafter"/>
</dbReference>
<comment type="cofactor">
    <cofactor evidence="1">
        <name>FAD</name>
        <dbReference type="ChEBI" id="CHEBI:57692"/>
    </cofactor>
</comment>
<dbReference type="Pfam" id="PF01266">
    <property type="entry name" value="DAO"/>
    <property type="match status" value="1"/>
</dbReference>
<keyword evidence="4" id="KW-0560">Oxidoreductase</keyword>
<organism evidence="7 8">
    <name type="scientific">Streptomyces filamentosus</name>
    <name type="common">Streptomyces roseosporus</name>
    <dbReference type="NCBI Taxonomy" id="67294"/>
    <lineage>
        <taxon>Bacteria</taxon>
        <taxon>Bacillati</taxon>
        <taxon>Actinomycetota</taxon>
        <taxon>Actinomycetes</taxon>
        <taxon>Kitasatosporales</taxon>
        <taxon>Streptomycetaceae</taxon>
        <taxon>Streptomyces</taxon>
    </lineage>
</organism>
<dbReference type="GO" id="GO:0050660">
    <property type="term" value="F:flavin adenine dinucleotide binding"/>
    <property type="evidence" value="ECO:0007669"/>
    <property type="project" value="InterPro"/>
</dbReference>
<reference evidence="7" key="1">
    <citation type="journal article" date="2014" name="Int. J. Syst. Evol. Microbiol.">
        <title>Complete genome sequence of Corynebacterium casei LMG S-19264T (=DSM 44701T), isolated from a smear-ripened cheese.</title>
        <authorList>
            <consortium name="US DOE Joint Genome Institute (JGI-PGF)"/>
            <person name="Walter F."/>
            <person name="Albersmeier A."/>
            <person name="Kalinowski J."/>
            <person name="Ruckert C."/>
        </authorList>
    </citation>
    <scope>NUCLEOTIDE SEQUENCE</scope>
    <source>
        <strain evidence="7">JCM 4122</strain>
    </source>
</reference>
<feature type="region of interest" description="Disordered" evidence="5">
    <location>
        <begin position="283"/>
        <end position="302"/>
    </location>
</feature>
<gene>
    <name evidence="7" type="ORF">GCM10017667_06450</name>
</gene>
<feature type="domain" description="FAD dependent oxidoreductase" evidence="6">
    <location>
        <begin position="12"/>
        <end position="374"/>
    </location>
</feature>
<dbReference type="Gene3D" id="3.30.9.10">
    <property type="entry name" value="D-Amino Acid Oxidase, subunit A, domain 2"/>
    <property type="match status" value="1"/>
</dbReference>
<sequence>MTAHRTPPRSYDLVVVGGGAVGLSTAWYAAGRGASVLVLESAEGPENTGSSAGAERQWRVQYTQRDLTDLTVRALPLWRDLEEASGRRLVHHTGSLWFGETKEATNEGQIADAAQVLDDAGLRYEWLTASAIEERFGFTGLPSHYEGFHQPDGGVIDVRGTLWSLAHLARSAGAEIRTGQRVLALEPHPERVEVVTEDARITAGKVVVTAGPWSNELTEPLGVRLDVEVYDMATAYFRLRDKARDLPTWFAFQTPTDTDSNLFYGFGSNPWSPGGLVRVAPDFESDPRTAPPAERPGPDPHQLRRTAEFVARHMPMLDPEPVQPGSCLIALPRDHDRQFYLGALPPGEGRDRVLVHAAGWAFKFVPVFGHALAGLALDGGTDYPLGRFRP</sequence>
<evidence type="ECO:0000313" key="8">
    <source>
        <dbReference type="Proteomes" id="UP000632849"/>
    </source>
</evidence>
<evidence type="ECO:0000313" key="7">
    <source>
        <dbReference type="EMBL" id="GHF81429.1"/>
    </source>
</evidence>
<comment type="caution">
    <text evidence="7">The sequence shown here is derived from an EMBL/GenBank/DDBJ whole genome shotgun (WGS) entry which is preliminary data.</text>
</comment>
<name>A0A919EI64_STRFL</name>
<proteinExistence type="predicted"/>
<evidence type="ECO:0000256" key="4">
    <source>
        <dbReference type="ARBA" id="ARBA00023002"/>
    </source>
</evidence>
<dbReference type="InterPro" id="IPR036188">
    <property type="entry name" value="FAD/NAD-bd_sf"/>
</dbReference>
<protein>
    <recommendedName>
        <fullName evidence="6">FAD dependent oxidoreductase domain-containing protein</fullName>
    </recommendedName>
</protein>
<keyword evidence="2" id="KW-0285">Flavoprotein</keyword>
<dbReference type="Gene3D" id="3.50.50.60">
    <property type="entry name" value="FAD/NAD(P)-binding domain"/>
    <property type="match status" value="1"/>
</dbReference>
<dbReference type="AlphaFoldDB" id="A0A919EI64"/>
<dbReference type="PANTHER" id="PTHR10961:SF7">
    <property type="entry name" value="FAD DEPENDENT OXIDOREDUCTASE DOMAIN-CONTAINING PROTEIN"/>
    <property type="match status" value="1"/>
</dbReference>
<evidence type="ECO:0000256" key="3">
    <source>
        <dbReference type="ARBA" id="ARBA00022827"/>
    </source>
</evidence>
<dbReference type="RefSeq" id="WP_150235990.1">
    <property type="nucleotide sequence ID" value="NZ_BNBE01000001.1"/>
</dbReference>
<evidence type="ECO:0000259" key="6">
    <source>
        <dbReference type="Pfam" id="PF01266"/>
    </source>
</evidence>